<dbReference type="InterPro" id="IPR038883">
    <property type="entry name" value="AN11006-like"/>
</dbReference>
<proteinExistence type="predicted"/>
<dbReference type="Proteomes" id="UP000250140">
    <property type="component" value="Unassembled WGS sequence"/>
</dbReference>
<organism evidence="3 4">
    <name type="scientific">Glonium stellatum</name>
    <dbReference type="NCBI Taxonomy" id="574774"/>
    <lineage>
        <taxon>Eukaryota</taxon>
        <taxon>Fungi</taxon>
        <taxon>Dikarya</taxon>
        <taxon>Ascomycota</taxon>
        <taxon>Pezizomycotina</taxon>
        <taxon>Dothideomycetes</taxon>
        <taxon>Pleosporomycetidae</taxon>
        <taxon>Gloniales</taxon>
        <taxon>Gloniaceae</taxon>
        <taxon>Glonium</taxon>
    </lineage>
</organism>
<keyword evidence="4" id="KW-1185">Reference proteome</keyword>
<feature type="compositionally biased region" description="Polar residues" evidence="1">
    <location>
        <begin position="85"/>
        <end position="98"/>
    </location>
</feature>
<feature type="domain" description="2EXR" evidence="2">
    <location>
        <begin position="139"/>
        <end position="199"/>
    </location>
</feature>
<accession>A0A8E2EW17</accession>
<dbReference type="Pfam" id="PF20150">
    <property type="entry name" value="2EXR"/>
    <property type="match status" value="1"/>
</dbReference>
<dbReference type="PANTHER" id="PTHR42085:SF2">
    <property type="entry name" value="F-BOX DOMAIN-CONTAINING PROTEIN"/>
    <property type="match status" value="1"/>
</dbReference>
<dbReference type="OrthoDB" id="3942472at2759"/>
<reference evidence="3 4" key="1">
    <citation type="journal article" date="2016" name="Nat. Commun.">
        <title>Ectomycorrhizal ecology is imprinted in the genome of the dominant symbiotic fungus Cenococcum geophilum.</title>
        <authorList>
            <consortium name="DOE Joint Genome Institute"/>
            <person name="Peter M."/>
            <person name="Kohler A."/>
            <person name="Ohm R.A."/>
            <person name="Kuo A."/>
            <person name="Krutzmann J."/>
            <person name="Morin E."/>
            <person name="Arend M."/>
            <person name="Barry K.W."/>
            <person name="Binder M."/>
            <person name="Choi C."/>
            <person name="Clum A."/>
            <person name="Copeland A."/>
            <person name="Grisel N."/>
            <person name="Haridas S."/>
            <person name="Kipfer T."/>
            <person name="LaButti K."/>
            <person name="Lindquist E."/>
            <person name="Lipzen A."/>
            <person name="Maire R."/>
            <person name="Meier B."/>
            <person name="Mihaltcheva S."/>
            <person name="Molinier V."/>
            <person name="Murat C."/>
            <person name="Poggeler S."/>
            <person name="Quandt C.A."/>
            <person name="Sperisen C."/>
            <person name="Tritt A."/>
            <person name="Tisserant E."/>
            <person name="Crous P.W."/>
            <person name="Henrissat B."/>
            <person name="Nehls U."/>
            <person name="Egli S."/>
            <person name="Spatafora J.W."/>
            <person name="Grigoriev I.V."/>
            <person name="Martin F.M."/>
        </authorList>
    </citation>
    <scope>NUCLEOTIDE SEQUENCE [LARGE SCALE GENOMIC DNA]</scope>
    <source>
        <strain evidence="3 4">CBS 207.34</strain>
    </source>
</reference>
<sequence length="389" mass="45029">MTPPSFLRPTATSLAKRSSQARRGSSGDDAASSAGSPATSIRGGGIHSTLPFRVNTSNRASGRFRAASQGSVSSQNSRRSSSSSHALNSPNWCSATLEESSDTTSAPSSPTLTSRRIRHKERHQSSKSLINPAHGDVCYFGKLPPELRVMIYNLVLDKQRPLPICSSRRLPQNGPKVWPALLRVCRAIRHEFSYEFYSKTPFVADIDNNDFRAVMSWVERLPPTSRSHLQYNNGLVLTFQINEKDHYWFPEGNYASWSETRYFGNIYEVPDAIRPYFIFIIRLSKWFLWCGARDEMQQHIPWKYQARVQHWWYWGDKLRHDDFIRIFRWTLGIYLQPTMKYVHLRKDQKRLIVDEAFSLLRSLEDLHDQNGVEPFQIKYARLRRWLADV</sequence>
<feature type="region of interest" description="Disordered" evidence="1">
    <location>
        <begin position="1"/>
        <end position="127"/>
    </location>
</feature>
<dbReference type="PANTHER" id="PTHR42085">
    <property type="entry name" value="F-BOX DOMAIN-CONTAINING PROTEIN"/>
    <property type="match status" value="1"/>
</dbReference>
<gene>
    <name evidence="3" type="ORF">AOQ84DRAFT_355779</name>
</gene>
<evidence type="ECO:0000313" key="4">
    <source>
        <dbReference type="Proteomes" id="UP000250140"/>
    </source>
</evidence>
<evidence type="ECO:0000313" key="3">
    <source>
        <dbReference type="EMBL" id="OCL05826.1"/>
    </source>
</evidence>
<feature type="compositionally biased region" description="Low complexity" evidence="1">
    <location>
        <begin position="21"/>
        <end position="36"/>
    </location>
</feature>
<dbReference type="AlphaFoldDB" id="A0A8E2EW17"/>
<evidence type="ECO:0000259" key="2">
    <source>
        <dbReference type="Pfam" id="PF20150"/>
    </source>
</evidence>
<feature type="compositionally biased region" description="Low complexity" evidence="1">
    <location>
        <begin position="68"/>
        <end position="84"/>
    </location>
</feature>
<feature type="compositionally biased region" description="Low complexity" evidence="1">
    <location>
        <begin position="102"/>
        <end position="114"/>
    </location>
</feature>
<evidence type="ECO:0000256" key="1">
    <source>
        <dbReference type="SAM" id="MobiDB-lite"/>
    </source>
</evidence>
<dbReference type="EMBL" id="KV750200">
    <property type="protein sequence ID" value="OCL05826.1"/>
    <property type="molecule type" value="Genomic_DNA"/>
</dbReference>
<name>A0A8E2EW17_9PEZI</name>
<protein>
    <recommendedName>
        <fullName evidence="2">2EXR domain-containing protein</fullName>
    </recommendedName>
</protein>
<dbReference type="InterPro" id="IPR045518">
    <property type="entry name" value="2EXR"/>
</dbReference>